<dbReference type="InterPro" id="IPR023779">
    <property type="entry name" value="Chromodomain_CS"/>
</dbReference>
<dbReference type="SUPFAM" id="SSF52096">
    <property type="entry name" value="ClpP/crotonase"/>
    <property type="match status" value="1"/>
</dbReference>
<sequence length="525" mass="59243">MPAWVDDSSLWDKEMSSSSEEEIFEVEKVLGKRKRGRVQYLVRWKGFSSEHDSWEPVSNLTGCRELIQEFNTQGVLSPQQDSLAEKNANVPLSQVSKGKIQGAFKYPYVSHVKRTTSPQTGKRSTTRASASNTTNRQAFRVPSSSASQKTFVAKDHRYLQNTLFQTKPNKTPVVATVKLKLEGPKVANIQEDSQPQKVFKVGGQKQMLERIMGVSDPKYCPTLKEHDYPRSKQSRNLFKPVEYLEMSADERKQVVQRKSVLRSAGVHTDRLLYLQWRDDMVEIVFSNRLKNNALSPKFLEELMNALDAIVSSKCSLAVMTSFGESFCSGFDVDMLIGIITSPKFYGRTPRQLSELIRDFVNKLIDFPKPLVAVVQGKAIGLGCTMLALFDTVYCSERATFWTPYTAMGLTPDGCASYLFPQILGMTTANNMLINGMRLTGREAKEKGLVTEVFPHDSFKQNALAYVKKVSQQNSEALQLTKSLLRNPCLMTLKQTNCLECNQLAEIWSTQDVVQNLQKFLQESDL</sequence>
<proteinExistence type="evidence at transcript level"/>
<accession>A0A6F9D9K6</accession>
<evidence type="ECO:0000256" key="3">
    <source>
        <dbReference type="SAM" id="MobiDB-lite"/>
    </source>
</evidence>
<feature type="compositionally biased region" description="Low complexity" evidence="3">
    <location>
        <begin position="126"/>
        <end position="136"/>
    </location>
</feature>
<dbReference type="InterPro" id="IPR014748">
    <property type="entry name" value="Enoyl-CoA_hydra_C"/>
</dbReference>
<protein>
    <submittedName>
        <fullName evidence="5">Chromodomain Y-like protein 2</fullName>
    </submittedName>
</protein>
<dbReference type="Pfam" id="PF00385">
    <property type="entry name" value="Chromo"/>
    <property type="match status" value="1"/>
</dbReference>
<organism evidence="5">
    <name type="scientific">Phallusia mammillata</name>
    <dbReference type="NCBI Taxonomy" id="59560"/>
    <lineage>
        <taxon>Eukaryota</taxon>
        <taxon>Metazoa</taxon>
        <taxon>Chordata</taxon>
        <taxon>Tunicata</taxon>
        <taxon>Ascidiacea</taxon>
        <taxon>Phlebobranchia</taxon>
        <taxon>Ascidiidae</taxon>
        <taxon>Phallusia</taxon>
    </lineage>
</organism>
<dbReference type="GO" id="GO:0005634">
    <property type="term" value="C:nucleus"/>
    <property type="evidence" value="ECO:0007669"/>
    <property type="project" value="UniProtKB-SubCell"/>
</dbReference>
<dbReference type="InterPro" id="IPR016197">
    <property type="entry name" value="Chromo-like_dom_sf"/>
</dbReference>
<name>A0A6F9D9K6_9ASCI</name>
<dbReference type="Gene3D" id="2.40.50.40">
    <property type="match status" value="1"/>
</dbReference>
<dbReference type="CDD" id="cd00024">
    <property type="entry name" value="CD_CSD"/>
    <property type="match status" value="1"/>
</dbReference>
<dbReference type="InterPro" id="IPR001753">
    <property type="entry name" value="Enoyl-CoA_hydra/iso"/>
</dbReference>
<dbReference type="InterPro" id="IPR029045">
    <property type="entry name" value="ClpP/crotonase-like_dom_sf"/>
</dbReference>
<dbReference type="InterPro" id="IPR051053">
    <property type="entry name" value="ECH/Chromodomain_protein"/>
</dbReference>
<feature type="region of interest" description="Disordered" evidence="3">
    <location>
        <begin position="113"/>
        <end position="146"/>
    </location>
</feature>
<dbReference type="InterPro" id="IPR023780">
    <property type="entry name" value="Chromo_domain"/>
</dbReference>
<feature type="domain" description="Chromo" evidence="4">
    <location>
        <begin position="24"/>
        <end position="82"/>
    </location>
</feature>
<comment type="subcellular location">
    <subcellularLocation>
        <location evidence="1">Nucleus</location>
    </subcellularLocation>
</comment>
<dbReference type="InterPro" id="IPR000953">
    <property type="entry name" value="Chromo/chromo_shadow_dom"/>
</dbReference>
<evidence type="ECO:0000256" key="2">
    <source>
        <dbReference type="ARBA" id="ARBA00023242"/>
    </source>
</evidence>
<reference evidence="5" key="1">
    <citation type="submission" date="2020-04" db="EMBL/GenBank/DDBJ databases">
        <authorList>
            <person name="Neveu A P."/>
        </authorList>
    </citation>
    <scope>NUCLEOTIDE SEQUENCE</scope>
    <source>
        <tissue evidence="5">Whole embryo</tissue>
    </source>
</reference>
<evidence type="ECO:0000256" key="1">
    <source>
        <dbReference type="ARBA" id="ARBA00004123"/>
    </source>
</evidence>
<dbReference type="EMBL" id="LR783806">
    <property type="protein sequence ID" value="CAB3229587.1"/>
    <property type="molecule type" value="mRNA"/>
</dbReference>
<dbReference type="PANTHER" id="PTHR43684:SF11">
    <property type="entry name" value="CHROMO DOMAIN-CONTAINING PROTEIN"/>
    <property type="match status" value="1"/>
</dbReference>
<dbReference type="PROSITE" id="PS50013">
    <property type="entry name" value="CHROMO_2"/>
    <property type="match status" value="1"/>
</dbReference>
<dbReference type="PROSITE" id="PS00598">
    <property type="entry name" value="CHROMO_1"/>
    <property type="match status" value="1"/>
</dbReference>
<evidence type="ECO:0000313" key="5">
    <source>
        <dbReference type="EMBL" id="CAB3229587.1"/>
    </source>
</evidence>
<dbReference type="SMART" id="SM00298">
    <property type="entry name" value="CHROMO"/>
    <property type="match status" value="1"/>
</dbReference>
<dbReference type="PANTHER" id="PTHR43684">
    <property type="match status" value="1"/>
</dbReference>
<dbReference type="Gene3D" id="3.90.226.10">
    <property type="entry name" value="2-enoyl-CoA Hydratase, Chain A, domain 1"/>
    <property type="match status" value="1"/>
</dbReference>
<keyword evidence="2" id="KW-0539">Nucleus</keyword>
<dbReference type="SUPFAM" id="SSF54160">
    <property type="entry name" value="Chromo domain-like"/>
    <property type="match status" value="1"/>
</dbReference>
<dbReference type="AlphaFoldDB" id="A0A6F9D9K6"/>
<evidence type="ECO:0000259" key="4">
    <source>
        <dbReference type="PROSITE" id="PS50013"/>
    </source>
</evidence>
<dbReference type="Pfam" id="PF00378">
    <property type="entry name" value="ECH_1"/>
    <property type="match status" value="1"/>
</dbReference>
<dbReference type="CDD" id="cd06558">
    <property type="entry name" value="crotonase-like"/>
    <property type="match status" value="1"/>
</dbReference>
<gene>
    <name evidence="5" type="primary">Cdyl2-001</name>
</gene>
<dbReference type="Gene3D" id="1.10.12.10">
    <property type="entry name" value="Lyase 2-enoyl-coa Hydratase, Chain A, domain 2"/>
    <property type="match status" value="1"/>
</dbReference>